<gene>
    <name evidence="2" type="ORF">Rsub_03602</name>
</gene>
<dbReference type="Proteomes" id="UP000247498">
    <property type="component" value="Unassembled WGS sequence"/>
</dbReference>
<feature type="transmembrane region" description="Helical" evidence="1">
    <location>
        <begin position="39"/>
        <end position="56"/>
    </location>
</feature>
<name>A0A2V0NX77_9CHLO</name>
<sequence length="100" mass="10783">MPPPPPPPPPAGYSAQQRATPQFEDLGWPEIKERVVRPYYLPASFLLGALTLGLRTSALNYEFASDPLGYLATAAVTGLLCCAFAWVLFEFTEAPGAGKK</sequence>
<accession>A0A2V0NX77</accession>
<evidence type="ECO:0000256" key="1">
    <source>
        <dbReference type="SAM" id="Phobius"/>
    </source>
</evidence>
<feature type="transmembrane region" description="Helical" evidence="1">
    <location>
        <begin position="68"/>
        <end position="89"/>
    </location>
</feature>
<reference evidence="2 3" key="1">
    <citation type="journal article" date="2018" name="Sci. Rep.">
        <title>Raphidocelis subcapitata (=Pseudokirchneriella subcapitata) provides an insight into genome evolution and environmental adaptations in the Sphaeropleales.</title>
        <authorList>
            <person name="Suzuki S."/>
            <person name="Yamaguchi H."/>
            <person name="Nakajima N."/>
            <person name="Kawachi M."/>
        </authorList>
    </citation>
    <scope>NUCLEOTIDE SEQUENCE [LARGE SCALE GENOMIC DNA]</scope>
    <source>
        <strain evidence="2 3">NIES-35</strain>
    </source>
</reference>
<dbReference type="AlphaFoldDB" id="A0A2V0NX77"/>
<evidence type="ECO:0000313" key="2">
    <source>
        <dbReference type="EMBL" id="GBF91282.1"/>
    </source>
</evidence>
<protein>
    <submittedName>
        <fullName evidence="2">Uncharacterized protein</fullName>
    </submittedName>
</protein>
<comment type="caution">
    <text evidence="2">The sequence shown here is derived from an EMBL/GenBank/DDBJ whole genome shotgun (WGS) entry which is preliminary data.</text>
</comment>
<evidence type="ECO:0000313" key="3">
    <source>
        <dbReference type="Proteomes" id="UP000247498"/>
    </source>
</evidence>
<dbReference type="OrthoDB" id="543843at2759"/>
<proteinExistence type="predicted"/>
<keyword evidence="1" id="KW-1133">Transmembrane helix</keyword>
<keyword evidence="1" id="KW-0472">Membrane</keyword>
<keyword evidence="3" id="KW-1185">Reference proteome</keyword>
<organism evidence="2 3">
    <name type="scientific">Raphidocelis subcapitata</name>
    <dbReference type="NCBI Taxonomy" id="307507"/>
    <lineage>
        <taxon>Eukaryota</taxon>
        <taxon>Viridiplantae</taxon>
        <taxon>Chlorophyta</taxon>
        <taxon>core chlorophytes</taxon>
        <taxon>Chlorophyceae</taxon>
        <taxon>CS clade</taxon>
        <taxon>Sphaeropleales</taxon>
        <taxon>Selenastraceae</taxon>
        <taxon>Raphidocelis</taxon>
    </lineage>
</organism>
<dbReference type="EMBL" id="BDRX01000023">
    <property type="protein sequence ID" value="GBF91282.1"/>
    <property type="molecule type" value="Genomic_DNA"/>
</dbReference>
<dbReference type="InParanoid" id="A0A2V0NX77"/>
<keyword evidence="1" id="KW-0812">Transmembrane</keyword>